<keyword evidence="10 14" id="KW-0479">Metal-binding</keyword>
<feature type="domain" description="RNase H type-2" evidence="18">
    <location>
        <begin position="79"/>
        <end position="277"/>
    </location>
</feature>
<evidence type="ECO:0000256" key="15">
    <source>
        <dbReference type="PROSITE-ProRule" id="PRU01319"/>
    </source>
</evidence>
<evidence type="ECO:0000313" key="19">
    <source>
        <dbReference type="EMBL" id="GGO56632.1"/>
    </source>
</evidence>
<comment type="caution">
    <text evidence="19">The sequence shown here is derived from an EMBL/GenBank/DDBJ whole genome shotgun (WGS) entry which is preliminary data.</text>
</comment>
<evidence type="ECO:0000256" key="16">
    <source>
        <dbReference type="RuleBase" id="RU003515"/>
    </source>
</evidence>
<dbReference type="Gene3D" id="3.30.420.10">
    <property type="entry name" value="Ribonuclease H-like superfamily/Ribonuclease H"/>
    <property type="match status" value="1"/>
</dbReference>
<dbReference type="HAMAP" id="MF_00052_B">
    <property type="entry name" value="RNase_HII_B"/>
    <property type="match status" value="1"/>
</dbReference>
<evidence type="ECO:0000256" key="8">
    <source>
        <dbReference type="ARBA" id="ARBA00022490"/>
    </source>
</evidence>
<feature type="region of interest" description="Disordered" evidence="17">
    <location>
        <begin position="1"/>
        <end position="51"/>
    </location>
</feature>
<comment type="cofactor">
    <cofactor evidence="14 15">
        <name>Mn(2+)</name>
        <dbReference type="ChEBI" id="CHEBI:29035"/>
    </cofactor>
    <cofactor evidence="14 15">
        <name>Mg(2+)</name>
        <dbReference type="ChEBI" id="CHEBI:18420"/>
    </cofactor>
    <text evidence="14 15">Manganese or magnesium. Binds 1 divalent metal ion per monomer in the absence of substrate. May bind a second metal ion after substrate binding.</text>
</comment>
<feature type="binding site" evidence="14 15">
    <location>
        <position position="86"/>
    </location>
    <ligand>
        <name>a divalent metal cation</name>
        <dbReference type="ChEBI" id="CHEBI:60240"/>
    </ligand>
</feature>
<evidence type="ECO:0000256" key="2">
    <source>
        <dbReference type="ARBA" id="ARBA00001946"/>
    </source>
</evidence>
<dbReference type="InterPro" id="IPR024567">
    <property type="entry name" value="RNase_HII/HIII_dom"/>
</dbReference>
<evidence type="ECO:0000256" key="14">
    <source>
        <dbReference type="HAMAP-Rule" id="MF_00052"/>
    </source>
</evidence>
<evidence type="ECO:0000256" key="5">
    <source>
        <dbReference type="ARBA" id="ARBA00007383"/>
    </source>
</evidence>
<dbReference type="Pfam" id="PF01351">
    <property type="entry name" value="RNase_HII"/>
    <property type="match status" value="1"/>
</dbReference>
<reference evidence="20" key="1">
    <citation type="journal article" date="2019" name="Int. J. Syst. Evol. Microbiol.">
        <title>The Global Catalogue of Microorganisms (GCM) 10K type strain sequencing project: providing services to taxonomists for standard genome sequencing and annotation.</title>
        <authorList>
            <consortium name="The Broad Institute Genomics Platform"/>
            <consortium name="The Broad Institute Genome Sequencing Center for Infectious Disease"/>
            <person name="Wu L."/>
            <person name="Ma J."/>
        </authorList>
    </citation>
    <scope>NUCLEOTIDE SEQUENCE [LARGE SCALE GENOMIC DNA]</scope>
    <source>
        <strain evidence="20">CGMCC 4.7178</strain>
    </source>
</reference>
<dbReference type="SUPFAM" id="SSF53098">
    <property type="entry name" value="Ribonuclease H-like"/>
    <property type="match status" value="1"/>
</dbReference>
<dbReference type="PROSITE" id="PS51975">
    <property type="entry name" value="RNASE_H_2"/>
    <property type="match status" value="1"/>
</dbReference>
<dbReference type="PANTHER" id="PTHR10954">
    <property type="entry name" value="RIBONUCLEASE H2 SUBUNIT A"/>
    <property type="match status" value="1"/>
</dbReference>
<organism evidence="19 20">
    <name type="scientific">Streptomyces daqingensis</name>
    <dbReference type="NCBI Taxonomy" id="1472640"/>
    <lineage>
        <taxon>Bacteria</taxon>
        <taxon>Bacillati</taxon>
        <taxon>Actinomycetota</taxon>
        <taxon>Actinomycetes</taxon>
        <taxon>Kitasatosporales</taxon>
        <taxon>Streptomycetaceae</taxon>
        <taxon>Streptomyces</taxon>
    </lineage>
</organism>
<dbReference type="InterPro" id="IPR001352">
    <property type="entry name" value="RNase_HII/HIII"/>
</dbReference>
<keyword evidence="11 14" id="KW-0255">Endonuclease</keyword>
<evidence type="ECO:0000256" key="6">
    <source>
        <dbReference type="ARBA" id="ARBA00012180"/>
    </source>
</evidence>
<name>A0ABQ2MQ04_9ACTN</name>
<evidence type="ECO:0000313" key="20">
    <source>
        <dbReference type="Proteomes" id="UP000631535"/>
    </source>
</evidence>
<dbReference type="EC" id="3.1.26.4" evidence="6 14"/>
<evidence type="ECO:0000256" key="3">
    <source>
        <dbReference type="ARBA" id="ARBA00004065"/>
    </source>
</evidence>
<gene>
    <name evidence="14" type="primary">rnhB</name>
    <name evidence="19" type="ORF">GCM10012287_50650</name>
</gene>
<feature type="binding site" evidence="14 15">
    <location>
        <position position="85"/>
    </location>
    <ligand>
        <name>a divalent metal cation</name>
        <dbReference type="ChEBI" id="CHEBI:60240"/>
    </ligand>
</feature>
<comment type="subcellular location">
    <subcellularLocation>
        <location evidence="4 14">Cytoplasm</location>
    </subcellularLocation>
</comment>
<comment type="similarity">
    <text evidence="5 14 16">Belongs to the RNase HII family.</text>
</comment>
<keyword evidence="20" id="KW-1185">Reference proteome</keyword>
<evidence type="ECO:0000259" key="18">
    <source>
        <dbReference type="PROSITE" id="PS51975"/>
    </source>
</evidence>
<evidence type="ECO:0000256" key="11">
    <source>
        <dbReference type="ARBA" id="ARBA00022759"/>
    </source>
</evidence>
<keyword evidence="12 14" id="KW-0378">Hydrolase</keyword>
<sequence>MNSPDEDTAPHGSLHEPEDEHAVSGEEMAGAGERTLSEKPLDGPPEQDGGTQRYAEAAMPYKPPTHTVERSIRAKTGAKLIAGIDEVGRGAWAGPVTVCAAITGLRRPPEGLTDSKLLTVKRRTELAGILNKWVTAHALGHASSEEIDALGMTAALRLAAVRALDALPVRPDAVILDGKHDYLGMPWRVRTVIKGDQSCISVAAASVLAKVRRDALMAELGSEHADFAFHDNAGYPSPVHKTALQALGPTPIHRMSWAFMDALPRWQHLKRTRVESAEDPSVDQMSIF</sequence>
<dbReference type="EMBL" id="BMMP01000021">
    <property type="protein sequence ID" value="GGO56632.1"/>
    <property type="molecule type" value="Genomic_DNA"/>
</dbReference>
<evidence type="ECO:0000256" key="7">
    <source>
        <dbReference type="ARBA" id="ARBA00019179"/>
    </source>
</evidence>
<evidence type="ECO:0000256" key="17">
    <source>
        <dbReference type="SAM" id="MobiDB-lite"/>
    </source>
</evidence>
<feature type="compositionally biased region" description="Basic and acidic residues" evidence="17">
    <location>
        <begin position="13"/>
        <end position="24"/>
    </location>
</feature>
<evidence type="ECO:0000256" key="10">
    <source>
        <dbReference type="ARBA" id="ARBA00022723"/>
    </source>
</evidence>
<feature type="binding site" evidence="14 15">
    <location>
        <position position="177"/>
    </location>
    <ligand>
        <name>a divalent metal cation</name>
        <dbReference type="ChEBI" id="CHEBI:60240"/>
    </ligand>
</feature>
<dbReference type="InterPro" id="IPR036397">
    <property type="entry name" value="RNaseH_sf"/>
</dbReference>
<protein>
    <recommendedName>
        <fullName evidence="7 14">Ribonuclease HII</fullName>
        <shortName evidence="14">RNase HII</shortName>
        <ecNumber evidence="6 14">3.1.26.4</ecNumber>
    </recommendedName>
</protein>
<keyword evidence="13 14" id="KW-0464">Manganese</keyword>
<evidence type="ECO:0000256" key="4">
    <source>
        <dbReference type="ARBA" id="ARBA00004496"/>
    </source>
</evidence>
<evidence type="ECO:0000256" key="9">
    <source>
        <dbReference type="ARBA" id="ARBA00022722"/>
    </source>
</evidence>
<dbReference type="PANTHER" id="PTHR10954:SF18">
    <property type="entry name" value="RIBONUCLEASE HII"/>
    <property type="match status" value="1"/>
</dbReference>
<dbReference type="NCBIfam" id="NF000595">
    <property type="entry name" value="PRK00015.1-3"/>
    <property type="match status" value="1"/>
</dbReference>
<dbReference type="Proteomes" id="UP000631535">
    <property type="component" value="Unassembled WGS sequence"/>
</dbReference>
<comment type="cofactor">
    <cofactor evidence="2">
        <name>Mg(2+)</name>
        <dbReference type="ChEBI" id="CHEBI:18420"/>
    </cofactor>
</comment>
<dbReference type="InterPro" id="IPR012337">
    <property type="entry name" value="RNaseH-like_sf"/>
</dbReference>
<comment type="function">
    <text evidence="3 14 16">Endonuclease that specifically degrades the RNA of RNA-DNA hybrids.</text>
</comment>
<dbReference type="InterPro" id="IPR022898">
    <property type="entry name" value="RNase_HII"/>
</dbReference>
<accession>A0ABQ2MQ04</accession>
<proteinExistence type="inferred from homology"/>
<evidence type="ECO:0000256" key="12">
    <source>
        <dbReference type="ARBA" id="ARBA00022801"/>
    </source>
</evidence>
<comment type="catalytic activity">
    <reaction evidence="1 14 15 16">
        <text>Endonucleolytic cleavage to 5'-phosphomonoester.</text>
        <dbReference type="EC" id="3.1.26.4"/>
    </reaction>
</comment>
<evidence type="ECO:0000256" key="13">
    <source>
        <dbReference type="ARBA" id="ARBA00023211"/>
    </source>
</evidence>
<dbReference type="CDD" id="cd07182">
    <property type="entry name" value="RNase_HII_bacteria_HII_like"/>
    <property type="match status" value="1"/>
</dbReference>
<keyword evidence="8 14" id="KW-0963">Cytoplasm</keyword>
<keyword evidence="9 14" id="KW-0540">Nuclease</keyword>
<evidence type="ECO:0000256" key="1">
    <source>
        <dbReference type="ARBA" id="ARBA00000077"/>
    </source>
</evidence>